<dbReference type="SUPFAM" id="SSF51905">
    <property type="entry name" value="FAD/NAD(P)-binding domain"/>
    <property type="match status" value="1"/>
</dbReference>
<reference evidence="3 4" key="1">
    <citation type="submission" date="2019-07" db="EMBL/GenBank/DDBJ databases">
        <title>Genomes of Cafeteria roenbergensis.</title>
        <authorList>
            <person name="Fischer M.G."/>
            <person name="Hackl T."/>
            <person name="Roman M."/>
        </authorList>
    </citation>
    <scope>NUCLEOTIDE SEQUENCE [LARGE SCALE GENOMIC DNA]</scope>
    <source>
        <strain evidence="3 4">E4-10P</strain>
    </source>
</reference>
<comment type="caution">
    <text evidence="3">The sequence shown here is derived from an EMBL/GenBank/DDBJ whole genome shotgun (WGS) entry which is preliminary data.</text>
</comment>
<feature type="compositionally biased region" description="Low complexity" evidence="1">
    <location>
        <begin position="425"/>
        <end position="446"/>
    </location>
</feature>
<dbReference type="PANTHER" id="PTHR42716:SF1">
    <property type="entry name" value="SLL0471 PROTEIN"/>
    <property type="match status" value="1"/>
</dbReference>
<name>A0A5A8EHC2_CAFRO</name>
<dbReference type="InterPro" id="IPR036188">
    <property type="entry name" value="FAD/NAD-bd_sf"/>
</dbReference>
<sequence>MRAAVVLLLASALGSALRSCRAAPVRISCDIVVAGGSTASVAAAITAAEAAPELRVCLTELTDWPGGQLTAGGVPAIDFGELNWLPENQPRSFREMIDFLGGASHNPGACWVSRTCYMPNALAEGYLLPKLRSLPNLRLLLRTAVVDTIRDPSGRISSLTAVQRTPRNASSEWTARLSDELPDWYDPNDSPAFTKATLLLSGSVFVDATELADVLVTGNFSWTQGAESPTENATDALSGCGQAWTMTFYMTLLAEAPVEPHVVPPGSAEGSPWPTWSGDGKEGWVFRTWNYRRSACAGNTSLFAANVGDVSQQNLGNDLDTAYVPLPADLVRAERPWQGGLNLTALRMLEDRAFGYFHYVRSSAPDPAWTPRLTMDRNASGTQHGLSKFIYLRDTRRGFGLPAGGTGLGADAAQHSEQPASQRHASGGAAGSTARGGKRSGSASASPADAAAAAAVGWPPPAPARPAEGFRLMYYDLSQRNASAKGVPSVRPADAVGIQVYNDDCHRLAPSVCSLPGYMAAHDTRPFWLPARMLLQRGAPNLLLAGKTAAQTFHANGAVRLHPGEWTMGVASGAAAVLFARGRMADTAELLQDDAAQLRTFVNSTAVGQPLDWTGGASEDPQIGYQCQPFGTLGRCVGVDQPHRNSSEPVEPDATCAARCPALAKNEWLADGAFWTKPDASGDIHALVATLLKKSVAQSVVLPPSEVASAPAGTPCRVLADGMTRGYWLCRASVSGCLGRCLACK</sequence>
<accession>A0A5A8EHC2</accession>
<dbReference type="InterPro" id="IPR005288">
    <property type="entry name" value="NadB"/>
</dbReference>
<feature type="region of interest" description="Disordered" evidence="1">
    <location>
        <begin position="403"/>
        <end position="446"/>
    </location>
</feature>
<dbReference type="PANTHER" id="PTHR42716">
    <property type="entry name" value="L-ASPARTATE OXIDASE"/>
    <property type="match status" value="1"/>
</dbReference>
<dbReference type="Proteomes" id="UP000322899">
    <property type="component" value="Unassembled WGS sequence"/>
</dbReference>
<proteinExistence type="predicted"/>
<dbReference type="OrthoDB" id="10010588at2759"/>
<evidence type="ECO:0000256" key="2">
    <source>
        <dbReference type="SAM" id="SignalP"/>
    </source>
</evidence>
<feature type="chain" id="PRO_5022964220" description="Amine oxidase domain-containing protein" evidence="2">
    <location>
        <begin position="23"/>
        <end position="745"/>
    </location>
</feature>
<dbReference type="Pfam" id="PF12831">
    <property type="entry name" value="FAD_oxidored"/>
    <property type="match status" value="2"/>
</dbReference>
<dbReference type="AlphaFoldDB" id="A0A5A8EHC2"/>
<dbReference type="GO" id="GO:0008734">
    <property type="term" value="F:L-aspartate oxidase activity"/>
    <property type="evidence" value="ECO:0007669"/>
    <property type="project" value="InterPro"/>
</dbReference>
<feature type="signal peptide" evidence="2">
    <location>
        <begin position="1"/>
        <end position="22"/>
    </location>
</feature>
<evidence type="ECO:0000313" key="4">
    <source>
        <dbReference type="Proteomes" id="UP000322899"/>
    </source>
</evidence>
<evidence type="ECO:0008006" key="5">
    <source>
        <dbReference type="Google" id="ProtNLM"/>
    </source>
</evidence>
<evidence type="ECO:0000313" key="3">
    <source>
        <dbReference type="EMBL" id="KAA0175310.1"/>
    </source>
</evidence>
<protein>
    <recommendedName>
        <fullName evidence="5">Amine oxidase domain-containing protein</fullName>
    </recommendedName>
</protein>
<evidence type="ECO:0000256" key="1">
    <source>
        <dbReference type="SAM" id="MobiDB-lite"/>
    </source>
</evidence>
<keyword evidence="2" id="KW-0732">Signal</keyword>
<dbReference type="EMBL" id="VLTO01000015">
    <property type="protein sequence ID" value="KAA0175310.1"/>
    <property type="molecule type" value="Genomic_DNA"/>
</dbReference>
<organism evidence="3 4">
    <name type="scientific">Cafeteria roenbergensis</name>
    <name type="common">Marine flagellate</name>
    <dbReference type="NCBI Taxonomy" id="33653"/>
    <lineage>
        <taxon>Eukaryota</taxon>
        <taxon>Sar</taxon>
        <taxon>Stramenopiles</taxon>
        <taxon>Bigyra</taxon>
        <taxon>Opalozoa</taxon>
        <taxon>Bicosoecida</taxon>
        <taxon>Cafeteriaceae</taxon>
        <taxon>Cafeteria</taxon>
    </lineage>
</organism>
<feature type="compositionally biased region" description="Polar residues" evidence="1">
    <location>
        <begin position="415"/>
        <end position="424"/>
    </location>
</feature>
<gene>
    <name evidence="3" type="ORF">FNF27_03318</name>
</gene>
<dbReference type="GO" id="GO:0009435">
    <property type="term" value="P:NAD+ biosynthetic process"/>
    <property type="evidence" value="ECO:0007669"/>
    <property type="project" value="InterPro"/>
</dbReference>